<dbReference type="Proteomes" id="UP000269396">
    <property type="component" value="Unassembled WGS sequence"/>
</dbReference>
<evidence type="ECO:0000256" key="1">
    <source>
        <dbReference type="SAM" id="MobiDB-lite"/>
    </source>
</evidence>
<protein>
    <submittedName>
        <fullName evidence="2">Uncharacterized protein</fullName>
    </submittedName>
</protein>
<feature type="compositionally biased region" description="Low complexity" evidence="1">
    <location>
        <begin position="1"/>
        <end position="16"/>
    </location>
</feature>
<evidence type="ECO:0000313" key="2">
    <source>
        <dbReference type="EMBL" id="VDO76080.1"/>
    </source>
</evidence>
<organism evidence="2 3">
    <name type="scientific">Schistosoma mattheei</name>
    <dbReference type="NCBI Taxonomy" id="31246"/>
    <lineage>
        <taxon>Eukaryota</taxon>
        <taxon>Metazoa</taxon>
        <taxon>Spiralia</taxon>
        <taxon>Lophotrochozoa</taxon>
        <taxon>Platyhelminthes</taxon>
        <taxon>Trematoda</taxon>
        <taxon>Digenea</taxon>
        <taxon>Strigeidida</taxon>
        <taxon>Schistosomatoidea</taxon>
        <taxon>Schistosomatidae</taxon>
        <taxon>Schistosoma</taxon>
    </lineage>
</organism>
<gene>
    <name evidence="2" type="ORF">SMTD_LOCUS1174</name>
</gene>
<keyword evidence="3" id="KW-1185">Reference proteome</keyword>
<proteinExistence type="predicted"/>
<dbReference type="AlphaFoldDB" id="A0A183NGD8"/>
<accession>A0A183NGD8</accession>
<evidence type="ECO:0000313" key="3">
    <source>
        <dbReference type="Proteomes" id="UP000269396"/>
    </source>
</evidence>
<reference evidence="2 3" key="1">
    <citation type="submission" date="2018-11" db="EMBL/GenBank/DDBJ databases">
        <authorList>
            <consortium name="Pathogen Informatics"/>
        </authorList>
    </citation>
    <scope>NUCLEOTIDE SEQUENCE [LARGE SCALE GENOMIC DNA]</scope>
    <source>
        <strain>Denwood</strain>
        <strain evidence="3">Zambia</strain>
    </source>
</reference>
<name>A0A183NGD8_9TREM</name>
<feature type="region of interest" description="Disordered" evidence="1">
    <location>
        <begin position="1"/>
        <end position="35"/>
    </location>
</feature>
<sequence length="53" mass="5783">MVKSLSNRSASANRSNFGSGIDKNSLDKPENHPCQNGCVLIKSIRQVYCGRSD</sequence>
<dbReference type="EMBL" id="UZAL01001228">
    <property type="protein sequence ID" value="VDO76080.1"/>
    <property type="molecule type" value="Genomic_DNA"/>
</dbReference>